<dbReference type="PATRIC" id="fig|1125712.3.peg.583"/>
<dbReference type="eggNOG" id="COG2369">
    <property type="taxonomic scope" value="Bacteria"/>
</dbReference>
<evidence type="ECO:0000313" key="2">
    <source>
        <dbReference type="EMBL" id="ERL09825.1"/>
    </source>
</evidence>
<dbReference type="STRING" id="1125712.HMPREF1316_1521"/>
<protein>
    <submittedName>
        <fullName evidence="2">Protein F-like protein</fullName>
    </submittedName>
</protein>
<organism evidence="2 3">
    <name type="scientific">Olsenella profusa F0195</name>
    <dbReference type="NCBI Taxonomy" id="1125712"/>
    <lineage>
        <taxon>Bacteria</taxon>
        <taxon>Bacillati</taxon>
        <taxon>Actinomycetota</taxon>
        <taxon>Coriobacteriia</taxon>
        <taxon>Coriobacteriales</taxon>
        <taxon>Atopobiaceae</taxon>
        <taxon>Olsenella</taxon>
    </lineage>
</organism>
<dbReference type="EMBL" id="AWEZ01000020">
    <property type="protein sequence ID" value="ERL09825.1"/>
    <property type="molecule type" value="Genomic_DNA"/>
</dbReference>
<dbReference type="Proteomes" id="UP000016638">
    <property type="component" value="Unassembled WGS sequence"/>
</dbReference>
<accession>U2TU08</accession>
<dbReference type="Gene3D" id="3.40.1350.120">
    <property type="match status" value="1"/>
</dbReference>
<name>U2TU08_9ACTN</name>
<dbReference type="NCBIfam" id="TIGR01641">
    <property type="entry name" value="phageSPP1_gp7"/>
    <property type="match status" value="1"/>
</dbReference>
<keyword evidence="3" id="KW-1185">Reference proteome</keyword>
<comment type="caution">
    <text evidence="2">The sequence shown here is derived from an EMBL/GenBank/DDBJ whole genome shotgun (WGS) entry which is preliminary data.</text>
</comment>
<evidence type="ECO:0000313" key="3">
    <source>
        <dbReference type="Proteomes" id="UP000016638"/>
    </source>
</evidence>
<dbReference type="AlphaFoldDB" id="U2TU08"/>
<proteinExistence type="predicted"/>
<reference evidence="2 3" key="1">
    <citation type="submission" date="2013-08" db="EMBL/GenBank/DDBJ databases">
        <authorList>
            <person name="Durkin A.S."/>
            <person name="Haft D.R."/>
            <person name="McCorrison J."/>
            <person name="Torralba M."/>
            <person name="Gillis M."/>
            <person name="Haft D.H."/>
            <person name="Methe B."/>
            <person name="Sutton G."/>
            <person name="Nelson K.E."/>
        </authorList>
    </citation>
    <scope>NUCLEOTIDE SEQUENCE [LARGE SCALE GENOMIC DNA]</scope>
    <source>
        <strain evidence="2 3">F0195</strain>
    </source>
</reference>
<feature type="domain" description="Phage head morphogenesis" evidence="1">
    <location>
        <begin position="186"/>
        <end position="291"/>
    </location>
</feature>
<dbReference type="Pfam" id="PF04233">
    <property type="entry name" value="Phage_Mu_F"/>
    <property type="match status" value="1"/>
</dbReference>
<sequence>MATYWERRIARADAAMESDEHALARRVSRAYETEMADLSKEIASYYERYGQDGVLRYRTMLEAMDEADRDLLMRDCDAWATAHPDKADMVAIRKSIYKLDRLEGLQASARLHLARATAQATDGLGAHFARQAARGANAVAEAMGYGRSFHSMDDDTIRRFVGTPWNAGESYSQRVWNNADKVAAYVQDDMAKALARGESYRRLADAVSKRFVGVSESSVMRLVYTEGTYVSRQAQLAELAREGFEEYRVEPIGDERTCSECSGLTGKTFRVEDAMPGVNLPPIHPNCRCQIAPAVDDWDAWTRQQVDAKRAELAARRMTDDGERAKRARAVQDECGRIESDFGRVWRDYRATGKSRRGYDETVNAYLSSISDGRVSAEYRAKPKAKEIQAATWLARNGHKVRFKLESSKPGSHNADMLLDGIPYEMKRLGTRSAYKAKVRIGDAARQSENVIVDLSLRTLTDTQEEEVLQEMIKKGDIKVIVALTELLERVFR</sequence>
<dbReference type="InterPro" id="IPR006528">
    <property type="entry name" value="Phage_head_morphogenesis_dom"/>
</dbReference>
<evidence type="ECO:0000259" key="1">
    <source>
        <dbReference type="Pfam" id="PF04233"/>
    </source>
</evidence>
<dbReference type="OrthoDB" id="9765386at2"/>
<dbReference type="RefSeq" id="WP_021725453.1">
    <property type="nucleotide sequence ID" value="NZ_AWEZ01000020.1"/>
</dbReference>
<gene>
    <name evidence="2" type="ORF">HMPREF1316_1521</name>
</gene>